<comment type="caution">
    <text evidence="1">The sequence shown here is derived from an EMBL/GenBank/DDBJ whole genome shotgun (WGS) entry which is preliminary data.</text>
</comment>
<dbReference type="AlphaFoldDB" id="A0A2K0UAS5"/>
<evidence type="ECO:0000313" key="1">
    <source>
        <dbReference type="EMBL" id="PNP54864.1"/>
    </source>
</evidence>
<dbReference type="EMBL" id="MTYI01000056">
    <property type="protein sequence ID" value="PNP54864.1"/>
    <property type="molecule type" value="Genomic_DNA"/>
</dbReference>
<protein>
    <submittedName>
        <fullName evidence="1">Uncharacterized protein</fullName>
    </submittedName>
</protein>
<accession>A0A2K0UAS5</accession>
<evidence type="ECO:0000313" key="2">
    <source>
        <dbReference type="Proteomes" id="UP000236290"/>
    </source>
</evidence>
<gene>
    <name evidence="1" type="ORF">THARTR1_04553</name>
</gene>
<organism evidence="1 2">
    <name type="scientific">Trichoderma harzianum</name>
    <name type="common">Hypocrea lixii</name>
    <dbReference type="NCBI Taxonomy" id="5544"/>
    <lineage>
        <taxon>Eukaryota</taxon>
        <taxon>Fungi</taxon>
        <taxon>Dikarya</taxon>
        <taxon>Ascomycota</taxon>
        <taxon>Pezizomycotina</taxon>
        <taxon>Sordariomycetes</taxon>
        <taxon>Hypocreomycetidae</taxon>
        <taxon>Hypocreales</taxon>
        <taxon>Hypocreaceae</taxon>
        <taxon>Trichoderma</taxon>
    </lineage>
</organism>
<proteinExistence type="predicted"/>
<name>A0A2K0UAS5_TRIHA</name>
<dbReference type="Proteomes" id="UP000236290">
    <property type="component" value="Unassembled WGS sequence"/>
</dbReference>
<reference evidence="1 2" key="1">
    <citation type="submission" date="2017-02" db="EMBL/GenBank/DDBJ databases">
        <title>Genomes of Trichoderma spp. with biocontrol activity.</title>
        <authorList>
            <person name="Gardiner D."/>
            <person name="Kazan K."/>
            <person name="Vos C."/>
            <person name="Harvey P."/>
        </authorList>
    </citation>
    <scope>NUCLEOTIDE SEQUENCE [LARGE SCALE GENOMIC DNA]</scope>
    <source>
        <strain evidence="1 2">Tr1</strain>
    </source>
</reference>
<sequence length="64" mass="7271">MAAVTAEDIRTVAERVRAADQVVAPYHRREPYEFEVFEPLMKMLPEERVPCPVPSASSTLRRNG</sequence>